<gene>
    <name evidence="1" type="ORF">EYB53_021750</name>
</gene>
<evidence type="ECO:0000313" key="2">
    <source>
        <dbReference type="Proteomes" id="UP001193081"/>
    </source>
</evidence>
<proteinExistence type="predicted"/>
<dbReference type="RefSeq" id="WP_135481015.1">
    <property type="nucleotide sequence ID" value="NZ_SIJK02000065.1"/>
</dbReference>
<name>A0ABS4DFX9_9CHLR</name>
<comment type="caution">
    <text evidence="1">The sequence shown here is derived from an EMBL/GenBank/DDBJ whole genome shotgun (WGS) entry which is preliminary data.</text>
</comment>
<dbReference type="Proteomes" id="UP001193081">
    <property type="component" value="Unassembled WGS sequence"/>
</dbReference>
<organism evidence="1 2">
    <name type="scientific">Candidatus Chloroploca mongolica</name>
    <dbReference type="NCBI Taxonomy" id="2528176"/>
    <lineage>
        <taxon>Bacteria</taxon>
        <taxon>Bacillati</taxon>
        <taxon>Chloroflexota</taxon>
        <taxon>Chloroflexia</taxon>
        <taxon>Chloroflexales</taxon>
        <taxon>Chloroflexineae</taxon>
        <taxon>Oscillochloridaceae</taxon>
        <taxon>Candidatus Chloroploca</taxon>
    </lineage>
</organism>
<dbReference type="EMBL" id="SIJK02000065">
    <property type="protein sequence ID" value="MBP1468351.1"/>
    <property type="molecule type" value="Genomic_DNA"/>
</dbReference>
<sequence length="273" mass="29144">MSDFLNILAARSLSETPQVTPRLLTRFEAEAGAPVGLEELAFEREAPRVPPPAPVVAAPPPLPAMVAQLESPRALPRLAATVPDAPAQPAPGRQEQRAALLPTPATPQPLVVSADPLPRTPIRGQPSEPIVPHDRARHALSEPVVLHDRARHVPGEPAPAQPRPVAAALAALLPRTIQPPQPVALTQAQPPDATTRLVPALPLPLHDLPVRPHPRHAGTDVTNAAPPMPTIQVTIGRIEVRATAPARPTRTERAMPSVMSLDEYLRQRDGGRR</sequence>
<evidence type="ECO:0000313" key="1">
    <source>
        <dbReference type="EMBL" id="MBP1468351.1"/>
    </source>
</evidence>
<accession>A0ABS4DFX9</accession>
<reference evidence="1 2" key="1">
    <citation type="submission" date="2021-03" db="EMBL/GenBank/DDBJ databases">
        <authorList>
            <person name="Grouzdev D.S."/>
        </authorList>
    </citation>
    <scope>NUCLEOTIDE SEQUENCE [LARGE SCALE GENOMIC DNA]</scope>
    <source>
        <strain evidence="1 2">M50-1</strain>
    </source>
</reference>
<protein>
    <submittedName>
        <fullName evidence="1">Uncharacterized protein</fullName>
    </submittedName>
</protein>
<keyword evidence="2" id="KW-1185">Reference proteome</keyword>